<dbReference type="Proteomes" id="UP000002484">
    <property type="component" value="Chromosome"/>
</dbReference>
<feature type="transmembrane region" description="Helical" evidence="3">
    <location>
        <begin position="21"/>
        <end position="41"/>
    </location>
</feature>
<dbReference type="OrthoDB" id="5169139at2"/>
<evidence type="ECO:0000256" key="2">
    <source>
        <dbReference type="ARBA" id="ARBA00022729"/>
    </source>
</evidence>
<name>E3J9C0_PSEI1</name>
<dbReference type="EMBL" id="CP002299">
    <property type="protein sequence ID" value="ADP82139.1"/>
    <property type="molecule type" value="Genomic_DNA"/>
</dbReference>
<evidence type="ECO:0000256" key="3">
    <source>
        <dbReference type="SAM" id="Phobius"/>
    </source>
</evidence>
<dbReference type="RefSeq" id="WP_013425257.1">
    <property type="nucleotide sequence ID" value="NC_014666.1"/>
</dbReference>
<keyword evidence="3" id="KW-0812">Transmembrane</keyword>
<dbReference type="Gene3D" id="3.40.50.2300">
    <property type="match status" value="2"/>
</dbReference>
<dbReference type="InterPro" id="IPR028082">
    <property type="entry name" value="Peripla_BP_I"/>
</dbReference>
<organism evidence="5 6">
    <name type="scientific">Pseudofrankia inefficax (strain DSM 45817 / CECT 9037 / DDB 130130 / EuI1c)</name>
    <name type="common">Frankia inefficax</name>
    <dbReference type="NCBI Taxonomy" id="298654"/>
    <lineage>
        <taxon>Bacteria</taxon>
        <taxon>Bacillati</taxon>
        <taxon>Actinomycetota</taxon>
        <taxon>Actinomycetes</taxon>
        <taxon>Frankiales</taxon>
        <taxon>Frankiaceae</taxon>
        <taxon>Pseudofrankia</taxon>
    </lineage>
</organism>
<dbReference type="PANTHER" id="PTHR30483">
    <property type="entry name" value="LEUCINE-SPECIFIC-BINDING PROTEIN"/>
    <property type="match status" value="1"/>
</dbReference>
<comment type="similarity">
    <text evidence="1">Belongs to the leucine-binding protein family.</text>
</comment>
<dbReference type="InterPro" id="IPR051010">
    <property type="entry name" value="BCAA_transport"/>
</dbReference>
<dbReference type="SUPFAM" id="SSF53822">
    <property type="entry name" value="Periplasmic binding protein-like I"/>
    <property type="match status" value="1"/>
</dbReference>
<keyword evidence="3" id="KW-0472">Membrane</keyword>
<dbReference type="HOGENOM" id="CLU_047218_0_0_11"/>
<evidence type="ECO:0000313" key="6">
    <source>
        <dbReference type="Proteomes" id="UP000002484"/>
    </source>
</evidence>
<protein>
    <submittedName>
        <fullName evidence="5">Branched chain amino acid ABC transporter</fullName>
    </submittedName>
</protein>
<evidence type="ECO:0000313" key="5">
    <source>
        <dbReference type="EMBL" id="ADP82139.1"/>
    </source>
</evidence>
<evidence type="ECO:0000256" key="1">
    <source>
        <dbReference type="ARBA" id="ARBA00010062"/>
    </source>
</evidence>
<dbReference type="InParanoid" id="E3J9C0"/>
<keyword evidence="3" id="KW-1133">Transmembrane helix</keyword>
<accession>E3J9C0</accession>
<gene>
    <name evidence="5" type="ordered locus">FraEuI1c_4138</name>
</gene>
<keyword evidence="2" id="KW-0732">Signal</keyword>
<dbReference type="PANTHER" id="PTHR30483:SF38">
    <property type="entry name" value="BLR7848 PROTEIN"/>
    <property type="match status" value="1"/>
</dbReference>
<sequence>MWHDGSCPGSGRRRRAAARPGAVRLGALAGGLAASLLVVSACGSGGSTGSAAGGAATSAAPAANVLGPVAKAAGAPVRIGVISDGKSPIIDQSVEFDVAKATVGYLNEHRSGIAGRPIELVTCEALSDPAKTADCANQMIEQNAVAVVVGGVAAQESAWTPLHDAGVPVVLYSASTPALLGDAKSTYVLADPNFGVIGLPLELAKKTGSKKVTAVVIDVPAAKGVLEASAPAAFKKAGIDFKMVAVAPGTADMTPQMQPIAAGGGEVFILGNDAFCISALNGLKAVGFTGPISAIVQCITDATRTAVSGSVLKGINIAATAPLGTDNPSTTLFNTVAATYGKGIDTSKIAGLNTFMAVAGLQAALTGLTGDVTPATVNAAIKAMKKTELPGSGGQQFQCGGTAVPASPASCVSGGLITTLDGKGQPTAYAVAGA</sequence>
<dbReference type="AlphaFoldDB" id="E3J9C0"/>
<evidence type="ECO:0000259" key="4">
    <source>
        <dbReference type="Pfam" id="PF13458"/>
    </source>
</evidence>
<dbReference type="InterPro" id="IPR028081">
    <property type="entry name" value="Leu-bd"/>
</dbReference>
<feature type="domain" description="Leucine-binding protein" evidence="4">
    <location>
        <begin position="76"/>
        <end position="404"/>
    </location>
</feature>
<dbReference type="KEGG" id="fri:FraEuI1c_4138"/>
<keyword evidence="6" id="KW-1185">Reference proteome</keyword>
<proteinExistence type="inferred from homology"/>
<dbReference type="eggNOG" id="COG0683">
    <property type="taxonomic scope" value="Bacteria"/>
</dbReference>
<dbReference type="STRING" id="298654.FraEuI1c_4138"/>
<dbReference type="Pfam" id="PF13458">
    <property type="entry name" value="Peripla_BP_6"/>
    <property type="match status" value="1"/>
</dbReference>
<reference evidence="5 6" key="1">
    <citation type="submission" date="2010-10" db="EMBL/GenBank/DDBJ databases">
        <title>Complete sequence of Frankia sp. EuI1c.</title>
        <authorList>
            <consortium name="US DOE Joint Genome Institute"/>
            <person name="Lucas S."/>
            <person name="Copeland A."/>
            <person name="Lapidus A."/>
            <person name="Cheng J.-F."/>
            <person name="Bruce D."/>
            <person name="Goodwin L."/>
            <person name="Pitluck S."/>
            <person name="Chertkov O."/>
            <person name="Detter J.C."/>
            <person name="Han C."/>
            <person name="Tapia R."/>
            <person name="Land M."/>
            <person name="Hauser L."/>
            <person name="Jeffries C."/>
            <person name="Kyrpides N."/>
            <person name="Ivanova N."/>
            <person name="Mikhailova N."/>
            <person name="Beauchemin N."/>
            <person name="Sen A."/>
            <person name="Sur S.A."/>
            <person name="Gtari M."/>
            <person name="Wall L."/>
            <person name="Tisa L."/>
            <person name="Woyke T."/>
        </authorList>
    </citation>
    <scope>NUCLEOTIDE SEQUENCE [LARGE SCALE GENOMIC DNA]</scope>
    <source>
        <strain evidence="6">DSM 45817 / CECT 9037 / EuI1c</strain>
    </source>
</reference>